<evidence type="ECO:0000313" key="7">
    <source>
        <dbReference type="EMBL" id="KAL1115705.1"/>
    </source>
</evidence>
<keyword evidence="2 5" id="KW-0812">Transmembrane</keyword>
<evidence type="ECO:0000313" key="8">
    <source>
        <dbReference type="Proteomes" id="UP001558652"/>
    </source>
</evidence>
<evidence type="ECO:0000256" key="4">
    <source>
        <dbReference type="ARBA" id="ARBA00023136"/>
    </source>
</evidence>
<feature type="domain" description="TMEM205-like" evidence="6">
    <location>
        <begin position="29"/>
        <end position="127"/>
    </location>
</feature>
<dbReference type="PANTHER" id="PTHR23241:SF102">
    <property type="entry name" value="LD23009P"/>
    <property type="match status" value="1"/>
</dbReference>
<protein>
    <recommendedName>
        <fullName evidence="6">TMEM205-like domain-containing protein</fullName>
    </recommendedName>
</protein>
<evidence type="ECO:0000259" key="6">
    <source>
        <dbReference type="Pfam" id="PF13664"/>
    </source>
</evidence>
<dbReference type="InterPro" id="IPR053009">
    <property type="entry name" value="Xanthocillin_Biosynth-Assoc"/>
</dbReference>
<evidence type="ECO:0000256" key="2">
    <source>
        <dbReference type="ARBA" id="ARBA00022692"/>
    </source>
</evidence>
<feature type="transmembrane region" description="Helical" evidence="5">
    <location>
        <begin position="68"/>
        <end position="86"/>
    </location>
</feature>
<sequence length="200" mass="22314">MVIHHQRSHHITANAPPRSPFMSSLFLISVSIHVGAQFWMTFISGLALYFSLPRHAFGDVQKVLFPKYFTLNTILSALTLVSFHRLHKGTVWQPRHWVQLSAIGTCFLLELIVRVYAVPLVVELMTAKIALERRVPGVGSEVGCNRVLGGSGGALSRCPFYNRLHSNFRRLHSIVAAVNIATMACTALQLVYIQQSFSCL</sequence>
<accession>A0ABD0XZC6</accession>
<evidence type="ECO:0000256" key="1">
    <source>
        <dbReference type="ARBA" id="ARBA00004370"/>
    </source>
</evidence>
<dbReference type="GO" id="GO:0016020">
    <property type="term" value="C:membrane"/>
    <property type="evidence" value="ECO:0007669"/>
    <property type="project" value="UniProtKB-SubCell"/>
</dbReference>
<feature type="transmembrane region" description="Helical" evidence="5">
    <location>
        <begin position="171"/>
        <end position="193"/>
    </location>
</feature>
<comment type="subcellular location">
    <subcellularLocation>
        <location evidence="1">Membrane</location>
    </subcellularLocation>
</comment>
<comment type="caution">
    <text evidence="7">The sequence shown here is derived from an EMBL/GenBank/DDBJ whole genome shotgun (WGS) entry which is preliminary data.</text>
</comment>
<gene>
    <name evidence="7" type="ORF">AAG570_005995</name>
</gene>
<name>A0ABD0XZC6_9HEMI</name>
<dbReference type="AlphaFoldDB" id="A0ABD0XZC6"/>
<dbReference type="Proteomes" id="UP001558652">
    <property type="component" value="Unassembled WGS sequence"/>
</dbReference>
<keyword evidence="4 5" id="KW-0472">Membrane</keyword>
<organism evidence="7 8">
    <name type="scientific">Ranatra chinensis</name>
    <dbReference type="NCBI Taxonomy" id="642074"/>
    <lineage>
        <taxon>Eukaryota</taxon>
        <taxon>Metazoa</taxon>
        <taxon>Ecdysozoa</taxon>
        <taxon>Arthropoda</taxon>
        <taxon>Hexapoda</taxon>
        <taxon>Insecta</taxon>
        <taxon>Pterygota</taxon>
        <taxon>Neoptera</taxon>
        <taxon>Paraneoptera</taxon>
        <taxon>Hemiptera</taxon>
        <taxon>Heteroptera</taxon>
        <taxon>Panheteroptera</taxon>
        <taxon>Nepomorpha</taxon>
        <taxon>Nepidae</taxon>
        <taxon>Ranatrinae</taxon>
        <taxon>Ranatra</taxon>
    </lineage>
</organism>
<keyword evidence="8" id="KW-1185">Reference proteome</keyword>
<reference evidence="7 8" key="1">
    <citation type="submission" date="2024-07" db="EMBL/GenBank/DDBJ databases">
        <title>Chromosome-level genome assembly of the water stick insect Ranatra chinensis (Heteroptera: Nepidae).</title>
        <authorList>
            <person name="Liu X."/>
        </authorList>
    </citation>
    <scope>NUCLEOTIDE SEQUENCE [LARGE SCALE GENOMIC DNA]</scope>
    <source>
        <strain evidence="7">Cailab_2021Rc</strain>
        <tissue evidence="7">Muscle</tissue>
    </source>
</reference>
<keyword evidence="3 5" id="KW-1133">Transmembrane helix</keyword>
<feature type="transmembrane region" description="Helical" evidence="5">
    <location>
        <begin position="21"/>
        <end position="48"/>
    </location>
</feature>
<dbReference type="PANTHER" id="PTHR23241">
    <property type="entry name" value="LATE EMBRYOGENESIS ABUNDANT PLANTS LEA-RELATED"/>
    <property type="match status" value="1"/>
</dbReference>
<proteinExistence type="predicted"/>
<dbReference type="EMBL" id="JBFDAA010000019">
    <property type="protein sequence ID" value="KAL1115705.1"/>
    <property type="molecule type" value="Genomic_DNA"/>
</dbReference>
<evidence type="ECO:0000256" key="3">
    <source>
        <dbReference type="ARBA" id="ARBA00022989"/>
    </source>
</evidence>
<evidence type="ECO:0000256" key="5">
    <source>
        <dbReference type="SAM" id="Phobius"/>
    </source>
</evidence>
<dbReference type="Pfam" id="PF13664">
    <property type="entry name" value="DUF4149"/>
    <property type="match status" value="1"/>
</dbReference>
<dbReference type="InterPro" id="IPR025423">
    <property type="entry name" value="TMEM205-like"/>
</dbReference>
<feature type="transmembrane region" description="Helical" evidence="5">
    <location>
        <begin position="98"/>
        <end position="117"/>
    </location>
</feature>